<feature type="transmembrane region" description="Helical" evidence="1">
    <location>
        <begin position="42"/>
        <end position="63"/>
    </location>
</feature>
<keyword evidence="1" id="KW-0472">Membrane</keyword>
<keyword evidence="1" id="KW-0812">Transmembrane</keyword>
<comment type="caution">
    <text evidence="2">The sequence shown here is derived from an EMBL/GenBank/DDBJ whole genome shotgun (WGS) entry which is preliminary data.</text>
</comment>
<feature type="transmembrane region" description="Helical" evidence="1">
    <location>
        <begin position="120"/>
        <end position="153"/>
    </location>
</feature>
<name>A0A9D2GS67_9BACT</name>
<feature type="transmembrane region" description="Helical" evidence="1">
    <location>
        <begin position="160"/>
        <end position="180"/>
    </location>
</feature>
<feature type="transmembrane region" description="Helical" evidence="1">
    <location>
        <begin position="213"/>
        <end position="234"/>
    </location>
</feature>
<dbReference type="EMBL" id="DXAW01000136">
    <property type="protein sequence ID" value="HIZ86423.1"/>
    <property type="molecule type" value="Genomic_DNA"/>
</dbReference>
<evidence type="ECO:0000313" key="3">
    <source>
        <dbReference type="Proteomes" id="UP000824115"/>
    </source>
</evidence>
<dbReference type="AlphaFoldDB" id="A0A9D2GS67"/>
<feature type="transmembrane region" description="Helical" evidence="1">
    <location>
        <begin position="12"/>
        <end position="30"/>
    </location>
</feature>
<accession>A0A9D2GS67</accession>
<organism evidence="2 3">
    <name type="scientific">Candidatus Coprenecus stercoravium</name>
    <dbReference type="NCBI Taxonomy" id="2840735"/>
    <lineage>
        <taxon>Bacteria</taxon>
        <taxon>Pseudomonadati</taxon>
        <taxon>Bacteroidota</taxon>
        <taxon>Bacteroidia</taxon>
        <taxon>Bacteroidales</taxon>
        <taxon>Rikenellaceae</taxon>
        <taxon>Rikenellaceae incertae sedis</taxon>
        <taxon>Candidatus Coprenecus</taxon>
    </lineage>
</organism>
<evidence type="ECO:0000256" key="1">
    <source>
        <dbReference type="SAM" id="Phobius"/>
    </source>
</evidence>
<feature type="transmembrane region" description="Helical" evidence="1">
    <location>
        <begin position="271"/>
        <end position="290"/>
    </location>
</feature>
<evidence type="ECO:0000313" key="2">
    <source>
        <dbReference type="EMBL" id="HIZ86423.1"/>
    </source>
</evidence>
<feature type="transmembrane region" description="Helical" evidence="1">
    <location>
        <begin position="75"/>
        <end position="108"/>
    </location>
</feature>
<proteinExistence type="predicted"/>
<protein>
    <submittedName>
        <fullName evidence="2">Uncharacterized protein</fullName>
    </submittedName>
</protein>
<sequence length="319" mass="34906">MRDSRRSPVLNVLLAVLAAGLAVSGFFLSGDIPDSGIVSPVWLSNVLAAVTLLAIAVSLNYVNSNSFLFTSDSKLLYLPYLSAVLAFPGALTLTFFHISAFLIIWAVYYALMYVNGETRSMYSLFMAVLCSSAAAVMVPPLLYACAFIFLYVLYRRGQDIVRMLLVFLTAVLLPWLYILVWKYFFDAGGFGDFIAGYAEMLVPSLPSFSSVPVYRAVYAGLLALIGLRAVFYVLSTSWERNKAQKNAFGLSAALSVLALFLELFFTRTLTPLSVVAAAVPFSFAVFDYLSNCRREEAVAAISLLLLSSAGVRVMDFVLS</sequence>
<keyword evidence="1" id="KW-1133">Transmembrane helix</keyword>
<feature type="transmembrane region" description="Helical" evidence="1">
    <location>
        <begin position="297"/>
        <end position="318"/>
    </location>
</feature>
<reference evidence="2" key="2">
    <citation type="submission" date="2021-04" db="EMBL/GenBank/DDBJ databases">
        <authorList>
            <person name="Gilroy R."/>
        </authorList>
    </citation>
    <scope>NUCLEOTIDE SEQUENCE</scope>
    <source>
        <strain evidence="2">Gambia16-554</strain>
    </source>
</reference>
<gene>
    <name evidence="2" type="ORF">IAC04_08025</name>
</gene>
<reference evidence="2" key="1">
    <citation type="journal article" date="2021" name="PeerJ">
        <title>Extensive microbial diversity within the chicken gut microbiome revealed by metagenomics and culture.</title>
        <authorList>
            <person name="Gilroy R."/>
            <person name="Ravi A."/>
            <person name="Getino M."/>
            <person name="Pursley I."/>
            <person name="Horton D.L."/>
            <person name="Alikhan N.F."/>
            <person name="Baker D."/>
            <person name="Gharbi K."/>
            <person name="Hall N."/>
            <person name="Watson M."/>
            <person name="Adriaenssens E.M."/>
            <person name="Foster-Nyarko E."/>
            <person name="Jarju S."/>
            <person name="Secka A."/>
            <person name="Antonio M."/>
            <person name="Oren A."/>
            <person name="Chaudhuri R.R."/>
            <person name="La Ragione R."/>
            <person name="Hildebrand F."/>
            <person name="Pallen M.J."/>
        </authorList>
    </citation>
    <scope>NUCLEOTIDE SEQUENCE</scope>
    <source>
        <strain evidence="2">Gambia16-554</strain>
    </source>
</reference>
<feature type="transmembrane region" description="Helical" evidence="1">
    <location>
        <begin position="246"/>
        <end position="265"/>
    </location>
</feature>
<dbReference type="Proteomes" id="UP000824115">
    <property type="component" value="Unassembled WGS sequence"/>
</dbReference>